<protein>
    <submittedName>
        <fullName evidence="2">Uncharacterized protein</fullName>
    </submittedName>
</protein>
<proteinExistence type="predicted"/>
<comment type="caution">
    <text evidence="2">The sequence shown here is derived from an EMBL/GenBank/DDBJ whole genome shotgun (WGS) entry which is preliminary data.</text>
</comment>
<keyword evidence="3" id="KW-1185">Reference proteome</keyword>
<dbReference type="EMBL" id="MXAV01000052">
    <property type="protein sequence ID" value="PKY09737.1"/>
    <property type="molecule type" value="Genomic_DNA"/>
</dbReference>
<name>A0A2I1DIN9_9PROT</name>
<feature type="transmembrane region" description="Helical" evidence="1">
    <location>
        <begin position="33"/>
        <end position="54"/>
    </location>
</feature>
<dbReference type="InParanoid" id="A0A2I1DIN9"/>
<keyword evidence="1" id="KW-0472">Membrane</keyword>
<reference evidence="2 3" key="1">
    <citation type="submission" date="2017-03" db="EMBL/GenBank/DDBJ databases">
        <title>Draft genime sequence of the acidophilic sulfur-oxidizing bacterium Acidithiobacillus sp. SH, isolated from seawater.</title>
        <authorList>
            <person name="Sharmin S."/>
            <person name="Tokuhisa M."/>
            <person name="Kanao T."/>
            <person name="Kamimura K."/>
        </authorList>
    </citation>
    <scope>NUCLEOTIDE SEQUENCE [LARGE SCALE GENOMIC DNA]</scope>
    <source>
        <strain evidence="2 3">SH</strain>
    </source>
</reference>
<feature type="transmembrane region" description="Helical" evidence="1">
    <location>
        <begin position="9"/>
        <end position="27"/>
    </location>
</feature>
<keyword evidence="1" id="KW-0812">Transmembrane</keyword>
<gene>
    <name evidence="2" type="ORF">B1757_13495</name>
</gene>
<feature type="transmembrane region" description="Helical" evidence="1">
    <location>
        <begin position="91"/>
        <end position="110"/>
    </location>
</feature>
<accession>A0A2I1DIN9</accession>
<sequence>MKKGTVKGLINSVGDVFTTFLVTALIAAVLGNWLIAAGSLAVGVLGIIILHGTGKMPLQNPVVRKNMLVVTGVICFLFLPAAFIAVLAWHWIIAAKCIAIGAVGLGILYAHPIEILPIKSGHKQA</sequence>
<evidence type="ECO:0000313" key="3">
    <source>
        <dbReference type="Proteomes" id="UP000234329"/>
    </source>
</evidence>
<evidence type="ECO:0000313" key="2">
    <source>
        <dbReference type="EMBL" id="PKY09737.1"/>
    </source>
</evidence>
<feature type="transmembrane region" description="Helical" evidence="1">
    <location>
        <begin position="66"/>
        <end position="85"/>
    </location>
</feature>
<dbReference type="AlphaFoldDB" id="A0A2I1DIN9"/>
<evidence type="ECO:0000256" key="1">
    <source>
        <dbReference type="SAM" id="Phobius"/>
    </source>
</evidence>
<keyword evidence="1" id="KW-1133">Transmembrane helix</keyword>
<dbReference type="RefSeq" id="WP_101538826.1">
    <property type="nucleotide sequence ID" value="NZ_MXAV01000052.1"/>
</dbReference>
<dbReference type="Proteomes" id="UP000234329">
    <property type="component" value="Unassembled WGS sequence"/>
</dbReference>
<organism evidence="2 3">
    <name type="scientific">Acidithiobacillus marinus</name>
    <dbReference type="NCBI Taxonomy" id="187490"/>
    <lineage>
        <taxon>Bacteria</taxon>
        <taxon>Pseudomonadati</taxon>
        <taxon>Pseudomonadota</taxon>
        <taxon>Acidithiobacillia</taxon>
        <taxon>Acidithiobacillales</taxon>
        <taxon>Acidithiobacillaceae</taxon>
        <taxon>Acidithiobacillus</taxon>
    </lineage>
</organism>